<comment type="cofactor">
    <cofactor evidence="8 10">
        <name>Zn(2+)</name>
        <dbReference type="ChEBI" id="CHEBI:29105"/>
    </cofactor>
    <text evidence="8 10">Binds 1 zinc ion per subunit.</text>
</comment>
<keyword evidence="5 8" id="KW-0862">Zinc</keyword>
<comment type="catalytic activity">
    <reaction evidence="7 8">
        <text>7,8-dihydroneopterin 3'-triphosphate + H2O = 6-carboxy-5,6,7,8-tetrahydropterin + triphosphate + acetaldehyde + 2 H(+)</text>
        <dbReference type="Rhea" id="RHEA:27966"/>
        <dbReference type="ChEBI" id="CHEBI:15343"/>
        <dbReference type="ChEBI" id="CHEBI:15377"/>
        <dbReference type="ChEBI" id="CHEBI:15378"/>
        <dbReference type="ChEBI" id="CHEBI:18036"/>
        <dbReference type="ChEBI" id="CHEBI:58462"/>
        <dbReference type="ChEBI" id="CHEBI:61032"/>
        <dbReference type="EC" id="4.1.2.50"/>
    </reaction>
</comment>
<feature type="binding site" evidence="10">
    <location>
        <position position="14"/>
    </location>
    <ligand>
        <name>Zn(2+)</name>
        <dbReference type="ChEBI" id="CHEBI:29105"/>
    </ligand>
</feature>
<gene>
    <name evidence="11" type="primary">queD</name>
    <name evidence="11" type="ORF">IAA60_04220</name>
</gene>
<feature type="binding site" evidence="10">
    <location>
        <position position="28"/>
    </location>
    <ligand>
        <name>Zn(2+)</name>
        <dbReference type="ChEBI" id="CHEBI:29105"/>
    </ligand>
</feature>
<evidence type="ECO:0000256" key="8">
    <source>
        <dbReference type="PIRNR" id="PIRNR006113"/>
    </source>
</evidence>
<keyword evidence="8" id="KW-0671">Queuosine biosynthesis</keyword>
<keyword evidence="4 8" id="KW-0479">Metal-binding</keyword>
<dbReference type="PIRSF" id="PIRSF006113">
    <property type="entry name" value="PTP_synth"/>
    <property type="match status" value="1"/>
</dbReference>
<dbReference type="SUPFAM" id="SSF55620">
    <property type="entry name" value="Tetrahydrobiopterin biosynthesis enzymes-like"/>
    <property type="match status" value="1"/>
</dbReference>
<reference evidence="11" key="2">
    <citation type="journal article" date="2021" name="PeerJ">
        <title>Extensive microbial diversity within the chicken gut microbiome revealed by metagenomics and culture.</title>
        <authorList>
            <person name="Gilroy R."/>
            <person name="Ravi A."/>
            <person name="Getino M."/>
            <person name="Pursley I."/>
            <person name="Horton D.L."/>
            <person name="Alikhan N.F."/>
            <person name="Baker D."/>
            <person name="Gharbi K."/>
            <person name="Hall N."/>
            <person name="Watson M."/>
            <person name="Adriaenssens E.M."/>
            <person name="Foster-Nyarko E."/>
            <person name="Jarju S."/>
            <person name="Secka A."/>
            <person name="Antonio M."/>
            <person name="Oren A."/>
            <person name="Chaudhuri R.R."/>
            <person name="La Ragione R."/>
            <person name="Hildebrand F."/>
            <person name="Pallen M.J."/>
        </authorList>
    </citation>
    <scope>NUCLEOTIDE SEQUENCE</scope>
    <source>
        <strain evidence="11">CHK181-108</strain>
    </source>
</reference>
<dbReference type="GO" id="GO:0046872">
    <property type="term" value="F:metal ion binding"/>
    <property type="evidence" value="ECO:0007669"/>
    <property type="project" value="UniProtKB-KW"/>
</dbReference>
<dbReference type="GO" id="GO:0008616">
    <property type="term" value="P:tRNA queuosine(34) biosynthetic process"/>
    <property type="evidence" value="ECO:0007669"/>
    <property type="project" value="UniProtKB-KW"/>
</dbReference>
<dbReference type="PANTHER" id="PTHR12589:SF7">
    <property type="entry name" value="6-PYRUVOYL TETRAHYDROBIOPTERIN SYNTHASE"/>
    <property type="match status" value="1"/>
</dbReference>
<evidence type="ECO:0000256" key="3">
    <source>
        <dbReference type="ARBA" id="ARBA00018141"/>
    </source>
</evidence>
<feature type="active site" description="Proton acceptor" evidence="9">
    <location>
        <position position="24"/>
    </location>
</feature>
<dbReference type="InterPro" id="IPR038418">
    <property type="entry name" value="6-PTP_synth/QueD_sf"/>
</dbReference>
<feature type="binding site" evidence="10">
    <location>
        <position position="30"/>
    </location>
    <ligand>
        <name>Zn(2+)</name>
        <dbReference type="ChEBI" id="CHEBI:29105"/>
    </ligand>
</feature>
<dbReference type="Proteomes" id="UP000824165">
    <property type="component" value="Unassembled WGS sequence"/>
</dbReference>
<evidence type="ECO:0000256" key="1">
    <source>
        <dbReference type="ARBA" id="ARBA00005061"/>
    </source>
</evidence>
<reference evidence="11" key="1">
    <citation type="submission" date="2020-10" db="EMBL/GenBank/DDBJ databases">
        <authorList>
            <person name="Gilroy R."/>
        </authorList>
    </citation>
    <scope>NUCLEOTIDE SEQUENCE</scope>
    <source>
        <strain evidence="11">CHK181-108</strain>
    </source>
</reference>
<dbReference type="Pfam" id="PF01242">
    <property type="entry name" value="PTPS"/>
    <property type="match status" value="1"/>
</dbReference>
<name>A0A9D1H409_9FIRM</name>
<dbReference type="NCBIfam" id="TIGR03367">
    <property type="entry name" value="queuosine_QueD"/>
    <property type="match status" value="1"/>
</dbReference>
<evidence type="ECO:0000256" key="4">
    <source>
        <dbReference type="ARBA" id="ARBA00022723"/>
    </source>
</evidence>
<feature type="active site" description="Charge relay system" evidence="9">
    <location>
        <position position="65"/>
    </location>
</feature>
<evidence type="ECO:0000256" key="10">
    <source>
        <dbReference type="PIRSR" id="PIRSR006113-2"/>
    </source>
</evidence>
<feature type="active site" description="Charge relay system" evidence="9">
    <location>
        <position position="100"/>
    </location>
</feature>
<evidence type="ECO:0000256" key="2">
    <source>
        <dbReference type="ARBA" id="ARBA00008900"/>
    </source>
</evidence>
<protein>
    <recommendedName>
        <fullName evidence="3 8">6-carboxy-5,6,7,8-tetrahydropterin synthase</fullName>
        <ecNumber evidence="8">4.-.-.-</ecNumber>
    </recommendedName>
</protein>
<dbReference type="AlphaFoldDB" id="A0A9D1H409"/>
<sequence>MYKVKKRLEISAAHKLALGYESKCTNLHGHNWIIDVYLKSETLDENGMIMDFTHIKKKIIDKFDHKVINEVADFNPTAENLAKYICDELAPYCYRVDVQESLDNIASYEKSGE</sequence>
<comment type="similarity">
    <text evidence="2 8">Belongs to the PTPS family. QueD subfamily.</text>
</comment>
<evidence type="ECO:0000256" key="5">
    <source>
        <dbReference type="ARBA" id="ARBA00022833"/>
    </source>
</evidence>
<evidence type="ECO:0000313" key="12">
    <source>
        <dbReference type="Proteomes" id="UP000824165"/>
    </source>
</evidence>
<dbReference type="GO" id="GO:0070497">
    <property type="term" value="F:6-carboxytetrahydropterin synthase activity"/>
    <property type="evidence" value="ECO:0007669"/>
    <property type="project" value="UniProtKB-EC"/>
</dbReference>
<proteinExistence type="inferred from homology"/>
<dbReference type="InterPro" id="IPR007115">
    <property type="entry name" value="6-PTP_synth/QueD"/>
</dbReference>
<dbReference type="PANTHER" id="PTHR12589">
    <property type="entry name" value="PYRUVOYL TETRAHYDROBIOPTERIN SYNTHASE"/>
    <property type="match status" value="1"/>
</dbReference>
<evidence type="ECO:0000313" key="11">
    <source>
        <dbReference type="EMBL" id="HIT85099.1"/>
    </source>
</evidence>
<comment type="pathway">
    <text evidence="1 8">Purine metabolism; 7-cyano-7-deazaguanine biosynthesis.</text>
</comment>
<organism evidence="11 12">
    <name type="scientific">Candidatus Ornithomonoglobus intestinigallinarum</name>
    <dbReference type="NCBI Taxonomy" id="2840894"/>
    <lineage>
        <taxon>Bacteria</taxon>
        <taxon>Bacillati</taxon>
        <taxon>Bacillota</taxon>
        <taxon>Clostridia</taxon>
        <taxon>Candidatus Ornithomonoglobus</taxon>
    </lineage>
</organism>
<dbReference type="EC" id="4.-.-.-" evidence="8"/>
<dbReference type="EMBL" id="DVLU01000039">
    <property type="protein sequence ID" value="HIT85099.1"/>
    <property type="molecule type" value="Genomic_DNA"/>
</dbReference>
<keyword evidence="6 8" id="KW-0456">Lyase</keyword>
<evidence type="ECO:0000256" key="6">
    <source>
        <dbReference type="ARBA" id="ARBA00023239"/>
    </source>
</evidence>
<dbReference type="Gene3D" id="3.30.479.10">
    <property type="entry name" value="6-pyruvoyl tetrahydropterin synthase/QueD"/>
    <property type="match status" value="1"/>
</dbReference>
<accession>A0A9D1H409</accession>
<evidence type="ECO:0000256" key="9">
    <source>
        <dbReference type="PIRSR" id="PIRSR006113-1"/>
    </source>
</evidence>
<evidence type="ECO:0000256" key="7">
    <source>
        <dbReference type="ARBA" id="ARBA00048807"/>
    </source>
</evidence>
<comment type="caution">
    <text evidence="11">The sequence shown here is derived from an EMBL/GenBank/DDBJ whole genome shotgun (WGS) entry which is preliminary data.</text>
</comment>